<gene>
    <name evidence="1" type="ORF">RFI_10331</name>
</gene>
<evidence type="ECO:0000313" key="2">
    <source>
        <dbReference type="Proteomes" id="UP000023152"/>
    </source>
</evidence>
<evidence type="ECO:0000313" key="1">
    <source>
        <dbReference type="EMBL" id="ETO26803.1"/>
    </source>
</evidence>
<dbReference type="EMBL" id="ASPP01007628">
    <property type="protein sequence ID" value="ETO26803.1"/>
    <property type="molecule type" value="Genomic_DNA"/>
</dbReference>
<comment type="caution">
    <text evidence="1">The sequence shown here is derived from an EMBL/GenBank/DDBJ whole genome shotgun (WGS) entry which is preliminary data.</text>
</comment>
<proteinExistence type="predicted"/>
<sequence>MSIDEVLAHWPCRAERYLHQVSYVDGSAFCGWEDDIKINNADAKVKKKKKNMSYMDENGKLVDLFSDKTKKNMRKVFIDMKIKRLSDIDTTEEHFRVKFHYYLTWLATWTDYQDWKKFNHESDGVRQSNTKKKYQKEGKSWIPSWTPFVEYVNAIDVYHQNQISFLFFFYIYKNDYTYREMKNGNISLPYTNKDGDPYSWEVKEEEIGFDPTKGYWIRVQFEADVLFSEELELENFPFD</sequence>
<dbReference type="AlphaFoldDB" id="X6NLL4"/>
<reference evidence="1 2" key="1">
    <citation type="journal article" date="2013" name="Curr. Biol.">
        <title>The Genome of the Foraminiferan Reticulomyxa filosa.</title>
        <authorList>
            <person name="Glockner G."/>
            <person name="Hulsmann N."/>
            <person name="Schleicher M."/>
            <person name="Noegel A.A."/>
            <person name="Eichinger L."/>
            <person name="Gallinger C."/>
            <person name="Pawlowski J."/>
            <person name="Sierra R."/>
            <person name="Euteneuer U."/>
            <person name="Pillet L."/>
            <person name="Moustafa A."/>
            <person name="Platzer M."/>
            <person name="Groth M."/>
            <person name="Szafranski K."/>
            <person name="Schliwa M."/>
        </authorList>
    </citation>
    <scope>NUCLEOTIDE SEQUENCE [LARGE SCALE GENOMIC DNA]</scope>
</reference>
<organism evidence="1 2">
    <name type="scientific">Reticulomyxa filosa</name>
    <dbReference type="NCBI Taxonomy" id="46433"/>
    <lineage>
        <taxon>Eukaryota</taxon>
        <taxon>Sar</taxon>
        <taxon>Rhizaria</taxon>
        <taxon>Retaria</taxon>
        <taxon>Foraminifera</taxon>
        <taxon>Monothalamids</taxon>
        <taxon>Reticulomyxidae</taxon>
        <taxon>Reticulomyxa</taxon>
    </lineage>
</organism>
<keyword evidence="2" id="KW-1185">Reference proteome</keyword>
<name>X6NLL4_RETFI</name>
<feature type="non-terminal residue" evidence="1">
    <location>
        <position position="239"/>
    </location>
</feature>
<dbReference type="Proteomes" id="UP000023152">
    <property type="component" value="Unassembled WGS sequence"/>
</dbReference>
<protein>
    <submittedName>
        <fullName evidence="1">Uncharacterized protein</fullName>
    </submittedName>
</protein>
<accession>X6NLL4</accession>